<organism evidence="7 8">
    <name type="scientific">Propionibacterium australiense</name>
    <dbReference type="NCBI Taxonomy" id="119981"/>
    <lineage>
        <taxon>Bacteria</taxon>
        <taxon>Bacillati</taxon>
        <taxon>Actinomycetota</taxon>
        <taxon>Actinomycetes</taxon>
        <taxon>Propionibacteriales</taxon>
        <taxon>Propionibacteriaceae</taxon>
        <taxon>Propionibacterium</taxon>
    </lineage>
</organism>
<feature type="transmembrane region" description="Helical" evidence="6">
    <location>
        <begin position="269"/>
        <end position="294"/>
    </location>
</feature>
<evidence type="ECO:0000313" key="7">
    <source>
        <dbReference type="EMBL" id="SYZ32612.1"/>
    </source>
</evidence>
<keyword evidence="8" id="KW-1185">Reference proteome</keyword>
<keyword evidence="3 6" id="KW-0812">Transmembrane</keyword>
<evidence type="ECO:0000256" key="5">
    <source>
        <dbReference type="ARBA" id="ARBA00023136"/>
    </source>
</evidence>
<proteinExistence type="inferred from homology"/>
<dbReference type="PANTHER" id="PTHR31632">
    <property type="entry name" value="IRON TRANSPORTER FTH1"/>
    <property type="match status" value="1"/>
</dbReference>
<dbReference type="EMBL" id="UNQJ01000002">
    <property type="protein sequence ID" value="SYZ32612.1"/>
    <property type="molecule type" value="Genomic_DNA"/>
</dbReference>
<evidence type="ECO:0000313" key="8">
    <source>
        <dbReference type="Proteomes" id="UP000263928"/>
    </source>
</evidence>
<feature type="transmembrane region" description="Helical" evidence="6">
    <location>
        <begin position="450"/>
        <end position="470"/>
    </location>
</feature>
<dbReference type="GO" id="GO:0015093">
    <property type="term" value="F:ferrous iron transmembrane transporter activity"/>
    <property type="evidence" value="ECO:0007669"/>
    <property type="project" value="TreeGrafter"/>
</dbReference>
<feature type="transmembrane region" description="Helical" evidence="6">
    <location>
        <begin position="502"/>
        <end position="519"/>
    </location>
</feature>
<feature type="transmembrane region" description="Helical" evidence="6">
    <location>
        <begin position="379"/>
        <end position="399"/>
    </location>
</feature>
<keyword evidence="4 6" id="KW-1133">Transmembrane helix</keyword>
<reference evidence="8" key="1">
    <citation type="submission" date="2018-08" db="EMBL/GenBank/DDBJ databases">
        <authorList>
            <person name="Hornung B."/>
        </authorList>
    </citation>
    <scope>NUCLEOTIDE SEQUENCE [LARGE SCALE GENOMIC DNA]</scope>
</reference>
<evidence type="ECO:0000256" key="6">
    <source>
        <dbReference type="SAM" id="Phobius"/>
    </source>
</evidence>
<feature type="transmembrane region" description="Helical" evidence="6">
    <location>
        <begin position="419"/>
        <end position="438"/>
    </location>
</feature>
<dbReference type="Pfam" id="PF03239">
    <property type="entry name" value="FTR1"/>
    <property type="match status" value="1"/>
</dbReference>
<evidence type="ECO:0000256" key="4">
    <source>
        <dbReference type="ARBA" id="ARBA00022989"/>
    </source>
</evidence>
<sequence length="544" mass="57927">MVDGQARLRRLTVVGALLLLLVLLPIGRSATAAAEPSASAGQWTGVAQKISDELDAAAATFHDGDRDGAKNRVRDTRYKTYVGSGFEEALGAKSGADVKDADMDFALLIQAIKDNDGAEVDSRTDELKKLVTSAAQSLDGGSQSAEDMAISPGKWGQVASTMIDLLNQGRDASAAGDPERGKELVNEAYYGNYETTGFEKVTMSRVSGARVSTIELEFANIKRDMTSQDNDSVAARVAQLEVMLIQDANTLDGYDPSTGATSGGGGLTLFLSAFLVILREGLEAILVVAAVMAFMIKAGLRRESRLIWAGVALAVLLSAALALLFHFVTAAAGSNQELLEGVTALVAVAMLIWVSNWMIQNSDHSSWQKYLPGSTEHGISRASLFSLVLVTFVAVLREGAETILFYQPILAMAGDDTHLVWLGLVVGVVCLVLVYVAIRFFSLRIPLRPFFIVTSIFLAVMAIVFTGSGIKELQEADVLPSTAIGGLPTIDLLGLYPRVENLAGQAVVLIIIVALYVIGSRRQRRRGLVASGRGGQTAANRTTE</sequence>
<dbReference type="AlphaFoldDB" id="A0A383S4X3"/>
<evidence type="ECO:0000256" key="1">
    <source>
        <dbReference type="ARBA" id="ARBA00004141"/>
    </source>
</evidence>
<protein>
    <submittedName>
        <fullName evidence="7">Iron permease FTR1/Fip1/EfeU</fullName>
    </submittedName>
</protein>
<evidence type="ECO:0000256" key="3">
    <source>
        <dbReference type="ARBA" id="ARBA00022692"/>
    </source>
</evidence>
<feature type="transmembrane region" description="Helical" evidence="6">
    <location>
        <begin position="306"/>
        <end position="332"/>
    </location>
</feature>
<feature type="transmembrane region" description="Helical" evidence="6">
    <location>
        <begin position="338"/>
        <end position="359"/>
    </location>
</feature>
<accession>A0A383S4X3</accession>
<dbReference type="InterPro" id="IPR004923">
    <property type="entry name" value="FTR1/Fip1/EfeU"/>
</dbReference>
<gene>
    <name evidence="7" type="ORF">PROPAUS_0501</name>
</gene>
<dbReference type="Proteomes" id="UP000263928">
    <property type="component" value="Unassembled WGS sequence"/>
</dbReference>
<dbReference type="GO" id="GO:0033573">
    <property type="term" value="C:high-affinity iron permease complex"/>
    <property type="evidence" value="ECO:0007669"/>
    <property type="project" value="InterPro"/>
</dbReference>
<keyword evidence="5 6" id="KW-0472">Membrane</keyword>
<comment type="subcellular location">
    <subcellularLocation>
        <location evidence="1">Membrane</location>
        <topology evidence="1">Multi-pass membrane protein</topology>
    </subcellularLocation>
</comment>
<name>A0A383S4X3_9ACTN</name>
<dbReference type="PANTHER" id="PTHR31632:SF2">
    <property type="entry name" value="PLASMA MEMBRANE IRON PERMEASE"/>
    <property type="match status" value="1"/>
</dbReference>
<evidence type="ECO:0000256" key="2">
    <source>
        <dbReference type="ARBA" id="ARBA00008333"/>
    </source>
</evidence>
<comment type="similarity">
    <text evidence="2">Belongs to the oxidase-dependent Fe transporter (OFeT) (TC 9.A.10.1) family.</text>
</comment>